<dbReference type="InterPro" id="IPR001387">
    <property type="entry name" value="Cro/C1-type_HTH"/>
</dbReference>
<feature type="domain" description="HTH cro/C1-type" evidence="2">
    <location>
        <begin position="431"/>
        <end position="452"/>
    </location>
</feature>
<comment type="caution">
    <text evidence="3">The sequence shown here is derived from an EMBL/GenBank/DDBJ whole genome shotgun (WGS) entry which is preliminary data.</text>
</comment>
<accession>A0A9P7ZZH0</accession>
<reference evidence="3" key="1">
    <citation type="submission" date="2021-07" db="EMBL/GenBank/DDBJ databases">
        <title>Draft genome of Mortierella alpina, strain LL118, isolated from an aspen leaf litter sample.</title>
        <authorList>
            <person name="Yang S."/>
            <person name="Vinatzer B.A."/>
        </authorList>
    </citation>
    <scope>NUCLEOTIDE SEQUENCE</scope>
    <source>
        <strain evidence="3">LL118</strain>
    </source>
</reference>
<feature type="compositionally biased region" description="Basic residues" evidence="1">
    <location>
        <begin position="467"/>
        <end position="477"/>
    </location>
</feature>
<sequence length="773" mass="84591">MKLERWAKKLLKSSSSLPHSSKPCPTDATPPSRRSLEQSYPSSWSTQSACTRQRHKTFFGFSTRNASLGSLLSVAYSSGMTDPSLKHHHISNTNVSSTTINFLGRGTGKDREDVMDEKDKEPETTTLYYHPPPPHAGCNQQQVQADETREDGEQRRLMQVQLDEEAKKLARRRLARLGHLPEARASAKDVSSSSQRRLKVCPNVDGESRGENQRPVCQTTSRGVHSTRNRSESLPPPPCPRSMSKANTGTPRPDLLDFLDLTYLPYQPGHGTQRKQKQKKEPPRPEPSSLLAAYPTDRQRGGDDLSLSVRHSIDTINKLRASIVGLTAAFGDLTPATLSRPNTSLHPGDFDRGTSCVFGTTGSSSQGRTCPCNNPMDSDAVELPLPLGLSHPIAIAPVLKQLGPTLPPLSAPQGAEFKGSSSTIAKVQRSSEPNYEQLVKIVHTLNSSVDDLSRKIARILMLERTTKPHRQQQRQSRHISEEEEEDSSLHDCSPQTTFLLNGLDVEAEPLHSAPTKWSASCSSSKTTMSTASPSRNHPQGVIVRPDWFPPPPHQALPSIPMSEPSVATTARHPRRCHVQPPLQQQQQQQQQRSRSAVVTTHPRKQTDTTKAALALELQLEEAQCQTFLPPKRTTTSSSPCSPTSSQVVTPLNSCSCQSLGETKTRRLGQAVNKPMAVTTTAAAAAADGGGGEDRSPDLIHVIGLIESRLTVLRSEWPQLFFRDPYGHQTSKTTYGSSGGGSAEEEEDDDGLDKPLDTQLQAMVRANLHLVGDE</sequence>
<dbReference type="Proteomes" id="UP000717515">
    <property type="component" value="Unassembled WGS sequence"/>
</dbReference>
<dbReference type="PROSITE" id="PS50943">
    <property type="entry name" value="HTH_CROC1"/>
    <property type="match status" value="1"/>
</dbReference>
<dbReference type="EMBL" id="JAIFTL010000403">
    <property type="protein sequence ID" value="KAG9319649.1"/>
    <property type="molecule type" value="Genomic_DNA"/>
</dbReference>
<protein>
    <recommendedName>
        <fullName evidence="2">HTH cro/C1-type domain-containing protein</fullName>
    </recommendedName>
</protein>
<gene>
    <name evidence="3" type="ORF">KVV02_004402</name>
</gene>
<evidence type="ECO:0000256" key="1">
    <source>
        <dbReference type="SAM" id="MobiDB-lite"/>
    </source>
</evidence>
<feature type="compositionally biased region" description="Polar residues" evidence="1">
    <location>
        <begin position="37"/>
        <end position="48"/>
    </location>
</feature>
<dbReference type="AlphaFoldDB" id="A0A9P7ZZH0"/>
<feature type="region of interest" description="Disordered" evidence="1">
    <location>
        <begin position="127"/>
        <end position="152"/>
    </location>
</feature>
<evidence type="ECO:0000313" key="3">
    <source>
        <dbReference type="EMBL" id="KAG9319649.1"/>
    </source>
</evidence>
<name>A0A9P7ZZH0_MORAP</name>
<feature type="region of interest" description="Disordered" evidence="1">
    <location>
        <begin position="182"/>
        <end position="305"/>
    </location>
</feature>
<feature type="region of interest" description="Disordered" evidence="1">
    <location>
        <begin position="511"/>
        <end position="608"/>
    </location>
</feature>
<proteinExistence type="predicted"/>
<feature type="compositionally biased region" description="Low complexity" evidence="1">
    <location>
        <begin position="512"/>
        <end position="534"/>
    </location>
</feature>
<organism evidence="3 4">
    <name type="scientific">Mortierella alpina</name>
    <name type="common">Oleaginous fungus</name>
    <name type="synonym">Mortierella renispora</name>
    <dbReference type="NCBI Taxonomy" id="64518"/>
    <lineage>
        <taxon>Eukaryota</taxon>
        <taxon>Fungi</taxon>
        <taxon>Fungi incertae sedis</taxon>
        <taxon>Mucoromycota</taxon>
        <taxon>Mortierellomycotina</taxon>
        <taxon>Mortierellomycetes</taxon>
        <taxon>Mortierellales</taxon>
        <taxon>Mortierellaceae</taxon>
        <taxon>Mortierella</taxon>
    </lineage>
</organism>
<evidence type="ECO:0000259" key="2">
    <source>
        <dbReference type="PROSITE" id="PS50943"/>
    </source>
</evidence>
<evidence type="ECO:0000313" key="4">
    <source>
        <dbReference type="Proteomes" id="UP000717515"/>
    </source>
</evidence>
<feature type="region of interest" description="Disordered" evidence="1">
    <location>
        <begin position="727"/>
        <end position="755"/>
    </location>
</feature>
<feature type="compositionally biased region" description="Polar residues" evidence="1">
    <location>
        <begin position="215"/>
        <end position="226"/>
    </location>
</feature>
<feature type="region of interest" description="Disordered" evidence="1">
    <location>
        <begin position="11"/>
        <end position="48"/>
    </location>
</feature>
<feature type="compositionally biased region" description="Low complexity" evidence="1">
    <location>
        <begin position="12"/>
        <end position="25"/>
    </location>
</feature>
<feature type="region of interest" description="Disordered" evidence="1">
    <location>
        <begin position="463"/>
        <end position="495"/>
    </location>
</feature>